<dbReference type="InterPro" id="IPR003148">
    <property type="entry name" value="RCK_N"/>
</dbReference>
<evidence type="ECO:0000256" key="2">
    <source>
        <dbReference type="SAM" id="Phobius"/>
    </source>
</evidence>
<keyword evidence="5" id="KW-0406">Ion transport</keyword>
<comment type="subcellular location">
    <subcellularLocation>
        <location evidence="1">Cell membrane</location>
        <topology evidence="1">Multi-pass membrane protein</topology>
    </subcellularLocation>
</comment>
<feature type="domain" description="RCK N-terminal" evidence="3">
    <location>
        <begin position="126"/>
        <end position="240"/>
    </location>
</feature>
<keyword evidence="5" id="KW-0813">Transport</keyword>
<sequence>MGRPSSSSRRRALLAGTDSGRDALRRIAVALSALAAVTVVGTVGYTALGFPLLDALYQTVTTVATVGFREVRPLGPGGQLFTIVLILLGVGTVLYNLGVLVEAVTEGHLREHLGRRRMERDIARLRDHVIVCGFGRVGRSATRYLHDRGHRVVVVDTDETRLDGLTEPFVHGDAANDDVLRAAGIERARALVCALDTDAATTYATLSARALRPDLVIISRARTLGSKDKLVLAGATRAVNPQLIGGRRMASFALHADVAEFLDEVMHDDDLDVRIEQVRLGESDAVVGRTLGEVDVPGTCGCQLLAVRAPRKGAFTPSPPADRVLEAGATLIVFGTPEQVGRLRALAASGRPVSAVEGTLGG</sequence>
<accession>A0ABS2CKE3</accession>
<dbReference type="Pfam" id="PF07885">
    <property type="entry name" value="Ion_trans_2"/>
    <property type="match status" value="1"/>
</dbReference>
<dbReference type="InterPro" id="IPR036291">
    <property type="entry name" value="NAD(P)-bd_dom_sf"/>
</dbReference>
<dbReference type="InterPro" id="IPR050721">
    <property type="entry name" value="Trk_Ktr_HKT_K-transport"/>
</dbReference>
<dbReference type="PROSITE" id="PS51201">
    <property type="entry name" value="RCK_N"/>
    <property type="match status" value="1"/>
</dbReference>
<dbReference type="Pfam" id="PF02254">
    <property type="entry name" value="TrkA_N"/>
    <property type="match status" value="1"/>
</dbReference>
<dbReference type="Proteomes" id="UP001430172">
    <property type="component" value="Unassembled WGS sequence"/>
</dbReference>
<dbReference type="Gene3D" id="1.10.287.70">
    <property type="match status" value="1"/>
</dbReference>
<dbReference type="Pfam" id="PF02080">
    <property type="entry name" value="TrkA_C"/>
    <property type="match status" value="1"/>
</dbReference>
<gene>
    <name evidence="5" type="ORF">JQN70_08150</name>
</gene>
<comment type="caution">
    <text evidence="5">The sequence shown here is derived from an EMBL/GenBank/DDBJ whole genome shotgun (WGS) entry which is preliminary data.</text>
</comment>
<dbReference type="SUPFAM" id="SSF51735">
    <property type="entry name" value="NAD(P)-binding Rossmann-fold domains"/>
    <property type="match status" value="1"/>
</dbReference>
<keyword evidence="6" id="KW-1185">Reference proteome</keyword>
<evidence type="ECO:0000259" key="3">
    <source>
        <dbReference type="PROSITE" id="PS51201"/>
    </source>
</evidence>
<keyword evidence="2" id="KW-0472">Membrane</keyword>
<dbReference type="PROSITE" id="PS51202">
    <property type="entry name" value="RCK_C"/>
    <property type="match status" value="1"/>
</dbReference>
<keyword evidence="2" id="KW-1133">Transmembrane helix</keyword>
<dbReference type="EMBL" id="JAFDVD010000008">
    <property type="protein sequence ID" value="MBM6400351.1"/>
    <property type="molecule type" value="Genomic_DNA"/>
</dbReference>
<evidence type="ECO:0000313" key="6">
    <source>
        <dbReference type="Proteomes" id="UP001430172"/>
    </source>
</evidence>
<protein>
    <submittedName>
        <fullName evidence="5">Potassium channel protein</fullName>
    </submittedName>
</protein>
<dbReference type="Gene3D" id="3.30.70.1450">
    <property type="entry name" value="Regulator of K+ conductance, C-terminal domain"/>
    <property type="match status" value="1"/>
</dbReference>
<name>A0ABS2CKE3_9MICO</name>
<feature type="domain" description="RCK C-terminal" evidence="4">
    <location>
        <begin position="263"/>
        <end position="349"/>
    </location>
</feature>
<feature type="transmembrane region" description="Helical" evidence="2">
    <location>
        <begin position="80"/>
        <end position="101"/>
    </location>
</feature>
<dbReference type="SUPFAM" id="SSF81324">
    <property type="entry name" value="Voltage-gated potassium channels"/>
    <property type="match status" value="1"/>
</dbReference>
<organism evidence="5 6">
    <name type="scientific">Phycicoccus sonneratiae</name>
    <dbReference type="NCBI Taxonomy" id="2807628"/>
    <lineage>
        <taxon>Bacteria</taxon>
        <taxon>Bacillati</taxon>
        <taxon>Actinomycetota</taxon>
        <taxon>Actinomycetes</taxon>
        <taxon>Micrococcales</taxon>
        <taxon>Intrasporangiaceae</taxon>
        <taxon>Phycicoccus</taxon>
    </lineage>
</organism>
<reference evidence="5" key="1">
    <citation type="submission" date="2021-02" db="EMBL/GenBank/DDBJ databases">
        <title>Phycicoccus sp. MQZ13P-5T, whole genome shotgun sequence.</title>
        <authorList>
            <person name="Tuo L."/>
        </authorList>
    </citation>
    <scope>NUCLEOTIDE SEQUENCE</scope>
    <source>
        <strain evidence="5">MQZ13P-5</strain>
    </source>
</reference>
<evidence type="ECO:0000259" key="4">
    <source>
        <dbReference type="PROSITE" id="PS51202"/>
    </source>
</evidence>
<dbReference type="InterPro" id="IPR013099">
    <property type="entry name" value="K_chnl_dom"/>
</dbReference>
<keyword evidence="5" id="KW-0407">Ion channel</keyword>
<evidence type="ECO:0000256" key="1">
    <source>
        <dbReference type="ARBA" id="ARBA00004651"/>
    </source>
</evidence>
<dbReference type="Gene3D" id="3.40.50.720">
    <property type="entry name" value="NAD(P)-binding Rossmann-like Domain"/>
    <property type="match status" value="1"/>
</dbReference>
<dbReference type="GO" id="GO:0034220">
    <property type="term" value="P:monoatomic ion transmembrane transport"/>
    <property type="evidence" value="ECO:0007669"/>
    <property type="project" value="UniProtKB-KW"/>
</dbReference>
<dbReference type="SUPFAM" id="SSF116726">
    <property type="entry name" value="TrkA C-terminal domain-like"/>
    <property type="match status" value="1"/>
</dbReference>
<dbReference type="InterPro" id="IPR006037">
    <property type="entry name" value="RCK_C"/>
</dbReference>
<feature type="transmembrane region" description="Helical" evidence="2">
    <location>
        <begin position="27"/>
        <end position="48"/>
    </location>
</feature>
<dbReference type="PANTHER" id="PTHR43833:SF9">
    <property type="entry name" value="POTASSIUM CHANNEL PROTEIN YUGO-RELATED"/>
    <property type="match status" value="1"/>
</dbReference>
<dbReference type="RefSeq" id="WP_204130822.1">
    <property type="nucleotide sequence ID" value="NZ_JAFDVD010000008.1"/>
</dbReference>
<proteinExistence type="predicted"/>
<dbReference type="PANTHER" id="PTHR43833">
    <property type="entry name" value="POTASSIUM CHANNEL PROTEIN 2-RELATED-RELATED"/>
    <property type="match status" value="1"/>
</dbReference>
<evidence type="ECO:0000313" key="5">
    <source>
        <dbReference type="EMBL" id="MBM6400351.1"/>
    </source>
</evidence>
<dbReference type="InterPro" id="IPR036721">
    <property type="entry name" value="RCK_C_sf"/>
</dbReference>
<keyword evidence="2" id="KW-0812">Transmembrane</keyword>